<keyword evidence="2" id="KW-1185">Reference proteome</keyword>
<organism evidence="1 2">
    <name type="scientific">Sulfolobus tengchongensis</name>
    <dbReference type="NCBI Taxonomy" id="207809"/>
    <lineage>
        <taxon>Archaea</taxon>
        <taxon>Thermoproteota</taxon>
        <taxon>Thermoprotei</taxon>
        <taxon>Sulfolobales</taxon>
        <taxon>Sulfolobaceae</taxon>
        <taxon>Sulfolobus</taxon>
    </lineage>
</organism>
<reference evidence="1 2" key="1">
    <citation type="submission" date="2024-02" db="EMBL/GenBank/DDBJ databases">
        <title>STSV induces naive adaptation in Sulfolobus.</title>
        <authorList>
            <person name="Xiang X."/>
            <person name="Song M."/>
        </authorList>
    </citation>
    <scope>NUCLEOTIDE SEQUENCE [LARGE SCALE GENOMIC DNA]</scope>
    <source>
        <strain evidence="1 2">RT2</strain>
    </source>
</reference>
<accession>A0AAX4L258</accession>
<evidence type="ECO:0000313" key="2">
    <source>
        <dbReference type="Proteomes" id="UP001432202"/>
    </source>
</evidence>
<dbReference type="GeneID" id="89335399"/>
<proteinExistence type="predicted"/>
<gene>
    <name evidence="1" type="ORF">V6M85_01480</name>
</gene>
<protein>
    <submittedName>
        <fullName evidence="1">Uncharacterized protein</fullName>
    </submittedName>
</protein>
<evidence type="ECO:0000313" key="1">
    <source>
        <dbReference type="EMBL" id="WWQ60777.1"/>
    </source>
</evidence>
<dbReference type="RefSeq" id="WP_338602087.1">
    <property type="nucleotide sequence ID" value="NZ_CP146016.1"/>
</dbReference>
<dbReference type="EMBL" id="CP146016">
    <property type="protein sequence ID" value="WWQ60777.1"/>
    <property type="molecule type" value="Genomic_DNA"/>
</dbReference>
<sequence>MYLIATDDGLFRLNEKDREIERLTQGYSVNDAILPYICSSRQGVIVNGETIINEGCWRLWRYMGAVYASIEGPKIYEIKGDKREVNLILDLTNEAKELGWDFPYGPPHITDFAVFKGQIIATVEEGNLLVGDSIRKLRPIEFIADMHNLLVKGDNLLIAAADGLYLTKDLIKFDKRISGYAHGIEDLDDIVVGHIMAYEPLIISKDGGVNWDKLPIRLPRPTFGVTAIAKVNKEKVIYSTNSIYEIDILRLESKKIVEEIPSTRRVIKM</sequence>
<dbReference type="Proteomes" id="UP001432202">
    <property type="component" value="Chromosome"/>
</dbReference>
<dbReference type="AlphaFoldDB" id="A0AAX4L258"/>
<name>A0AAX4L258_9CREN</name>